<dbReference type="RefSeq" id="WP_277867751.1">
    <property type="nucleotide sequence ID" value="NZ_JAKKUT010000005.1"/>
</dbReference>
<dbReference type="Pfam" id="PF13489">
    <property type="entry name" value="Methyltransf_23"/>
    <property type="match status" value="1"/>
</dbReference>
<accession>A0ABT6F1T2</accession>
<dbReference type="EMBL" id="JAKKUT010000005">
    <property type="protein sequence ID" value="MDG2991824.1"/>
    <property type="molecule type" value="Genomic_DNA"/>
</dbReference>
<protein>
    <submittedName>
        <fullName evidence="1">Class I SAM-dependent methyltransferase</fullName>
    </submittedName>
</protein>
<proteinExistence type="predicted"/>
<dbReference type="CDD" id="cd02440">
    <property type="entry name" value="AdoMet_MTases"/>
    <property type="match status" value="1"/>
</dbReference>
<dbReference type="InterPro" id="IPR029063">
    <property type="entry name" value="SAM-dependent_MTases_sf"/>
</dbReference>
<keyword evidence="1" id="KW-0489">Methyltransferase</keyword>
<gene>
    <name evidence="1" type="ORF">L3556_12910</name>
</gene>
<name>A0ABT6F1T2_9SYNE</name>
<organism evidence="1 2">
    <name type="scientific">Candidatus Synechococcus calcipolaris G9</name>
    <dbReference type="NCBI Taxonomy" id="1497997"/>
    <lineage>
        <taxon>Bacteria</taxon>
        <taxon>Bacillati</taxon>
        <taxon>Cyanobacteriota</taxon>
        <taxon>Cyanophyceae</taxon>
        <taxon>Synechococcales</taxon>
        <taxon>Synechococcaceae</taxon>
        <taxon>Synechococcus</taxon>
    </lineage>
</organism>
<keyword evidence="2" id="KW-1185">Reference proteome</keyword>
<dbReference type="GO" id="GO:0032259">
    <property type="term" value="P:methylation"/>
    <property type="evidence" value="ECO:0007669"/>
    <property type="project" value="UniProtKB-KW"/>
</dbReference>
<evidence type="ECO:0000313" key="2">
    <source>
        <dbReference type="Proteomes" id="UP001154265"/>
    </source>
</evidence>
<dbReference type="GO" id="GO:0008168">
    <property type="term" value="F:methyltransferase activity"/>
    <property type="evidence" value="ECO:0007669"/>
    <property type="project" value="UniProtKB-KW"/>
</dbReference>
<evidence type="ECO:0000313" key="1">
    <source>
        <dbReference type="EMBL" id="MDG2991824.1"/>
    </source>
</evidence>
<dbReference type="Gene3D" id="3.40.50.150">
    <property type="entry name" value="Vaccinia Virus protein VP39"/>
    <property type="match status" value="1"/>
</dbReference>
<dbReference type="Proteomes" id="UP001154265">
    <property type="component" value="Unassembled WGS sequence"/>
</dbReference>
<dbReference type="SUPFAM" id="SSF53335">
    <property type="entry name" value="S-adenosyl-L-methionine-dependent methyltransferases"/>
    <property type="match status" value="1"/>
</dbReference>
<keyword evidence="1" id="KW-0808">Transferase</keyword>
<dbReference type="PANTHER" id="PTHR43861">
    <property type="entry name" value="TRANS-ACONITATE 2-METHYLTRANSFERASE-RELATED"/>
    <property type="match status" value="1"/>
</dbReference>
<reference evidence="1" key="2">
    <citation type="submission" date="2022-01" db="EMBL/GenBank/DDBJ databases">
        <authorList>
            <person name="Zivanovic Y."/>
            <person name="Moreira D."/>
            <person name="Lopez-Garcia P."/>
        </authorList>
    </citation>
    <scope>NUCLEOTIDE SEQUENCE</scope>
    <source>
        <strain evidence="1">G9</strain>
    </source>
</reference>
<reference evidence="1" key="1">
    <citation type="journal article" date="2022" name="Genome Biol. Evol.">
        <title>A New Gene Family Diagnostic for Intracellular Biomineralization of Amorphous Ca Carbonates by Cyanobacteria.</title>
        <authorList>
            <person name="Benzerara K."/>
            <person name="Duprat E."/>
            <person name="Bitard-Feildel T."/>
            <person name="Caumes G."/>
            <person name="Cassier-Chauvat C."/>
            <person name="Chauvat F."/>
            <person name="Dezi M."/>
            <person name="Diop S.I."/>
            <person name="Gaschignard G."/>
            <person name="Gorgen S."/>
            <person name="Gugger M."/>
            <person name="Lopez-Garcia P."/>
            <person name="Millet M."/>
            <person name="Skouri-Panet F."/>
            <person name="Moreira D."/>
            <person name="Callebaut I."/>
        </authorList>
    </citation>
    <scope>NUCLEOTIDE SEQUENCE</scope>
    <source>
        <strain evidence="1">G9</strain>
    </source>
</reference>
<sequence>MAQSPSLSYPGKDLEAMSFAVNYHQWIMDVFSPYLTGAIAEVGAGKGSISNLLLEKNIDQLVAFEPSQEMYPDLAQSLAPDQRARAVNDFFSPSYGQGIFDAVVYINVLEHIEDDRTELTHAWQALKPKGYLLIFVPALGWLYSSFDQQIGHFRRYTKSGLMNRVKNAGFSILQADYFDLVGILPWYINFVLLGRSLGQGSVSLYDKLVIPPMRVIEQIVPPPIGKNVLLVGQKI</sequence>
<comment type="caution">
    <text evidence="1">The sequence shown here is derived from an EMBL/GenBank/DDBJ whole genome shotgun (WGS) entry which is preliminary data.</text>
</comment>